<dbReference type="SUPFAM" id="SSF52172">
    <property type="entry name" value="CheY-like"/>
    <property type="match status" value="1"/>
</dbReference>
<dbReference type="PROSITE" id="PS50122">
    <property type="entry name" value="CHEB"/>
    <property type="match status" value="1"/>
</dbReference>
<evidence type="ECO:0000256" key="3">
    <source>
        <dbReference type="ARBA" id="ARBA00022801"/>
    </source>
</evidence>
<dbReference type="InterPro" id="IPR011006">
    <property type="entry name" value="CheY-like_superfamily"/>
</dbReference>
<evidence type="ECO:0000259" key="9">
    <source>
        <dbReference type="PROSITE" id="PS50110"/>
    </source>
</evidence>
<protein>
    <recommendedName>
        <fullName evidence="4">protein-glutamate methylesterase</fullName>
        <ecNumber evidence="4">3.1.1.61</ecNumber>
    </recommendedName>
</protein>
<dbReference type="InterPro" id="IPR008248">
    <property type="entry name" value="CheB-like"/>
</dbReference>
<dbReference type="InterPro" id="IPR001789">
    <property type="entry name" value="Sig_transdc_resp-reg_receiver"/>
</dbReference>
<evidence type="ECO:0000256" key="6">
    <source>
        <dbReference type="PROSITE-ProRule" id="PRU00050"/>
    </source>
</evidence>
<dbReference type="Pfam" id="PF01339">
    <property type="entry name" value="CheB_methylest"/>
    <property type="match status" value="1"/>
</dbReference>
<feature type="modified residue" description="4-aspartylphosphate" evidence="7">
    <location>
        <position position="54"/>
    </location>
</feature>
<keyword evidence="3 6" id="KW-0378">Hydrolase</keyword>
<keyword evidence="2 6" id="KW-0145">Chemotaxis</keyword>
<dbReference type="PROSITE" id="PS50110">
    <property type="entry name" value="RESPONSE_REGULATORY"/>
    <property type="match status" value="1"/>
</dbReference>
<keyword evidence="7" id="KW-0597">Phosphoprotein</keyword>
<evidence type="ECO:0000256" key="4">
    <source>
        <dbReference type="ARBA" id="ARBA00039140"/>
    </source>
</evidence>
<feature type="active site" evidence="6">
    <location>
        <position position="160"/>
    </location>
</feature>
<feature type="domain" description="Response regulatory" evidence="9">
    <location>
        <begin position="3"/>
        <end position="121"/>
    </location>
</feature>
<dbReference type="InterPro" id="IPR000673">
    <property type="entry name" value="Sig_transdc_resp-reg_Me-estase"/>
</dbReference>
<evidence type="ECO:0000313" key="12">
    <source>
        <dbReference type="Proteomes" id="UP000697995"/>
    </source>
</evidence>
<dbReference type="PIRSF" id="PIRSF000876">
    <property type="entry name" value="RR_chemtxs_CheB"/>
    <property type="match status" value="1"/>
</dbReference>
<evidence type="ECO:0000256" key="5">
    <source>
        <dbReference type="ARBA" id="ARBA00048267"/>
    </source>
</evidence>
<dbReference type="CDD" id="cd16432">
    <property type="entry name" value="CheB_Rec"/>
    <property type="match status" value="1"/>
</dbReference>
<reference evidence="11 12" key="1">
    <citation type="journal article" date="2020" name="Microorganisms">
        <title>Osmotic Adaptation and Compatible Solute Biosynthesis of Phototrophic Bacteria as Revealed from Genome Analyses.</title>
        <authorList>
            <person name="Imhoff J.F."/>
            <person name="Rahn T."/>
            <person name="Kunzel S."/>
            <person name="Keller A."/>
            <person name="Neulinger S.C."/>
        </authorList>
    </citation>
    <scope>NUCLEOTIDE SEQUENCE [LARGE SCALE GENOMIC DNA]</scope>
    <source>
        <strain evidence="11 12">DSM 15382</strain>
    </source>
</reference>
<evidence type="ECO:0000313" key="11">
    <source>
        <dbReference type="EMBL" id="MBK1662630.1"/>
    </source>
</evidence>
<dbReference type="EC" id="3.1.1.61" evidence="4"/>
<accession>A0ABS1D8E5</accession>
<feature type="active site" evidence="6">
    <location>
        <position position="186"/>
    </location>
</feature>
<dbReference type="CDD" id="cd17541">
    <property type="entry name" value="REC_CheB-like"/>
    <property type="match status" value="1"/>
</dbReference>
<dbReference type="Proteomes" id="UP000697995">
    <property type="component" value="Unassembled WGS sequence"/>
</dbReference>
<dbReference type="PANTHER" id="PTHR42872">
    <property type="entry name" value="PROTEIN-GLUTAMATE METHYLESTERASE/PROTEIN-GLUTAMINE GLUTAMINASE"/>
    <property type="match status" value="1"/>
</dbReference>
<dbReference type="InterPro" id="IPR035909">
    <property type="entry name" value="CheB_C"/>
</dbReference>
<gene>
    <name evidence="11" type="ORF">CKO45_31120</name>
</gene>
<dbReference type="SMART" id="SM00448">
    <property type="entry name" value="REC"/>
    <property type="match status" value="1"/>
</dbReference>
<comment type="catalytic activity">
    <reaction evidence="5">
        <text>[protein]-L-glutamate 5-O-methyl ester + H2O = L-glutamyl-[protein] + methanol + H(+)</text>
        <dbReference type="Rhea" id="RHEA:23236"/>
        <dbReference type="Rhea" id="RHEA-COMP:10208"/>
        <dbReference type="Rhea" id="RHEA-COMP:10311"/>
        <dbReference type="ChEBI" id="CHEBI:15377"/>
        <dbReference type="ChEBI" id="CHEBI:15378"/>
        <dbReference type="ChEBI" id="CHEBI:17790"/>
        <dbReference type="ChEBI" id="CHEBI:29973"/>
        <dbReference type="ChEBI" id="CHEBI:82795"/>
        <dbReference type="EC" id="3.1.1.61"/>
    </reaction>
</comment>
<comment type="caution">
    <text evidence="11">The sequence shown here is derived from an EMBL/GenBank/DDBJ whole genome shotgun (WGS) entry which is preliminary data.</text>
</comment>
<proteinExistence type="predicted"/>
<keyword evidence="1" id="KW-0963">Cytoplasm</keyword>
<name>A0ABS1D8E5_9PROT</name>
<dbReference type="SUPFAM" id="SSF52738">
    <property type="entry name" value="Methylesterase CheB, C-terminal domain"/>
    <property type="match status" value="1"/>
</dbReference>
<evidence type="ECO:0000256" key="8">
    <source>
        <dbReference type="SAM" id="MobiDB-lite"/>
    </source>
</evidence>
<evidence type="ECO:0000256" key="2">
    <source>
        <dbReference type="ARBA" id="ARBA00022500"/>
    </source>
</evidence>
<evidence type="ECO:0000256" key="7">
    <source>
        <dbReference type="PROSITE-ProRule" id="PRU00169"/>
    </source>
</evidence>
<feature type="region of interest" description="Disordered" evidence="8">
    <location>
        <begin position="127"/>
        <end position="153"/>
    </location>
</feature>
<feature type="active site" evidence="6">
    <location>
        <position position="280"/>
    </location>
</feature>
<organism evidence="11 12">
    <name type="scientific">Paracraurococcus ruber</name>
    <dbReference type="NCBI Taxonomy" id="77675"/>
    <lineage>
        <taxon>Bacteria</taxon>
        <taxon>Pseudomonadati</taxon>
        <taxon>Pseudomonadota</taxon>
        <taxon>Alphaproteobacteria</taxon>
        <taxon>Acetobacterales</taxon>
        <taxon>Roseomonadaceae</taxon>
        <taxon>Paracraurococcus</taxon>
    </lineage>
</organism>
<sequence length="342" mass="35102">MIRVLLVDDSSFMRLALRRLIEAEGDMQVVGEAAEGQAAIAACERLRPDVVAMDLEMPGMDGLEATARIVRMPDPPAVVMVSQHTRTGSEAALAALDRGAVDTVWKDRTLGGVDFARLEEPLRTKLRHWAGQRQRQAPPGDRPGKGAPPGPADLVVIGASTGGPDAVAALLAAAGRLGAPVVVAQHMPPELGPDYAAHLGRRLGRPVLLAEPRQTLPDGAVTVLPGGLDGHVLRAAGGGFALRLTPGRGVVSPSVDLLLQSAAIAAHRAIGVVLTGMGRDGAAGAAMLVERGMPVLVQSPESCVVAGMPGAVIAARHATATGTPAELGRRLAGMLAPAERSA</sequence>
<keyword evidence="12" id="KW-1185">Reference proteome</keyword>
<dbReference type="Gene3D" id="3.40.50.2300">
    <property type="match status" value="1"/>
</dbReference>
<dbReference type="EMBL" id="NRSG01000647">
    <property type="protein sequence ID" value="MBK1662630.1"/>
    <property type="molecule type" value="Genomic_DNA"/>
</dbReference>
<evidence type="ECO:0000256" key="1">
    <source>
        <dbReference type="ARBA" id="ARBA00022490"/>
    </source>
</evidence>
<dbReference type="RefSeq" id="WP_133223574.1">
    <property type="nucleotide sequence ID" value="NZ_NRSG01000647.1"/>
</dbReference>
<evidence type="ECO:0000259" key="10">
    <source>
        <dbReference type="PROSITE" id="PS50122"/>
    </source>
</evidence>
<dbReference type="Pfam" id="PF00072">
    <property type="entry name" value="Response_reg"/>
    <property type="match status" value="1"/>
</dbReference>
<dbReference type="PANTHER" id="PTHR42872:SF6">
    <property type="entry name" value="PROTEIN-GLUTAMATE METHYLESTERASE_PROTEIN-GLUTAMINE GLUTAMINASE"/>
    <property type="match status" value="1"/>
</dbReference>
<dbReference type="Gene3D" id="3.40.50.180">
    <property type="entry name" value="Methylesterase CheB, C-terminal domain"/>
    <property type="match status" value="1"/>
</dbReference>
<feature type="domain" description="CheB-type methylesterase" evidence="10">
    <location>
        <begin position="149"/>
        <end position="313"/>
    </location>
</feature>